<dbReference type="Proteomes" id="UP001602119">
    <property type="component" value="Unassembled WGS sequence"/>
</dbReference>
<protein>
    <submittedName>
        <fullName evidence="3">ATP-binding protein</fullName>
    </submittedName>
</protein>
<keyword evidence="4" id="KW-1185">Reference proteome</keyword>
<name>A0ABW6VMA5_MICFU</name>
<keyword evidence="3" id="KW-0547">Nucleotide-binding</keyword>
<evidence type="ECO:0000313" key="3">
    <source>
        <dbReference type="EMBL" id="MFF4778899.1"/>
    </source>
</evidence>
<feature type="domain" description="Histidine kinase/HSP90-like ATPase" evidence="2">
    <location>
        <begin position="4"/>
        <end position="107"/>
    </location>
</feature>
<keyword evidence="1" id="KW-0808">Transferase</keyword>
<dbReference type="EMBL" id="JBIAXI010000038">
    <property type="protein sequence ID" value="MFF4778899.1"/>
    <property type="molecule type" value="Genomic_DNA"/>
</dbReference>
<comment type="caution">
    <text evidence="3">The sequence shown here is derived from an EMBL/GenBank/DDBJ whole genome shotgun (WGS) entry which is preliminary data.</text>
</comment>
<keyword evidence="1" id="KW-0418">Kinase</keyword>
<dbReference type="Gene3D" id="3.30.565.10">
    <property type="entry name" value="Histidine kinase-like ATPase, C-terminal domain"/>
    <property type="match status" value="1"/>
</dbReference>
<reference evidence="3 4" key="1">
    <citation type="submission" date="2024-10" db="EMBL/GenBank/DDBJ databases">
        <title>The Natural Products Discovery Center: Release of the First 8490 Sequenced Strains for Exploring Actinobacteria Biosynthetic Diversity.</title>
        <authorList>
            <person name="Kalkreuter E."/>
            <person name="Kautsar S.A."/>
            <person name="Yang D."/>
            <person name="Bader C.D."/>
            <person name="Teijaro C.N."/>
            <person name="Fluegel L."/>
            <person name="Davis C.M."/>
            <person name="Simpson J.R."/>
            <person name="Lauterbach L."/>
            <person name="Steele A.D."/>
            <person name="Gui C."/>
            <person name="Meng S."/>
            <person name="Li G."/>
            <person name="Viehrig K."/>
            <person name="Ye F."/>
            <person name="Su P."/>
            <person name="Kiefer A.F."/>
            <person name="Nichols A."/>
            <person name="Cepeda A.J."/>
            <person name="Yan W."/>
            <person name="Fan B."/>
            <person name="Jiang Y."/>
            <person name="Adhikari A."/>
            <person name="Zheng C.-J."/>
            <person name="Schuster L."/>
            <person name="Cowan T.M."/>
            <person name="Smanski M.J."/>
            <person name="Chevrette M.G."/>
            <person name="De Carvalho L.P.S."/>
            <person name="Shen B."/>
        </authorList>
    </citation>
    <scope>NUCLEOTIDE SEQUENCE [LARGE SCALE GENOMIC DNA]</scope>
    <source>
        <strain evidence="3 4">NPDC001281</strain>
    </source>
</reference>
<keyword evidence="3" id="KW-0067">ATP-binding</keyword>
<dbReference type="InterPro" id="IPR003594">
    <property type="entry name" value="HATPase_dom"/>
</dbReference>
<dbReference type="InterPro" id="IPR050267">
    <property type="entry name" value="Anti-sigma-factor_SerPK"/>
</dbReference>
<gene>
    <name evidence="3" type="ORF">ACFY05_39345</name>
</gene>
<dbReference type="PANTHER" id="PTHR35526">
    <property type="entry name" value="ANTI-SIGMA-F FACTOR RSBW-RELATED"/>
    <property type="match status" value="1"/>
</dbReference>
<evidence type="ECO:0000259" key="2">
    <source>
        <dbReference type="Pfam" id="PF13581"/>
    </source>
</evidence>
<dbReference type="InterPro" id="IPR036890">
    <property type="entry name" value="HATPase_C_sf"/>
</dbReference>
<organism evidence="3 4">
    <name type="scientific">Microtetraspora fusca</name>
    <dbReference type="NCBI Taxonomy" id="1997"/>
    <lineage>
        <taxon>Bacteria</taxon>
        <taxon>Bacillati</taxon>
        <taxon>Actinomycetota</taxon>
        <taxon>Actinomycetes</taxon>
        <taxon>Streptosporangiales</taxon>
        <taxon>Streptosporangiaceae</taxon>
        <taxon>Microtetraspora</taxon>
    </lineage>
</organism>
<dbReference type="GO" id="GO:0005524">
    <property type="term" value="F:ATP binding"/>
    <property type="evidence" value="ECO:0007669"/>
    <property type="project" value="UniProtKB-KW"/>
</dbReference>
<dbReference type="RefSeq" id="WP_387347503.1">
    <property type="nucleotide sequence ID" value="NZ_JBIAXI010000038.1"/>
</dbReference>
<sequence length="120" mass="13030">MSSTPAARRLVRAQLAAWGYGEHIEPAELLVSELVTNALRHGSGEPVVTLSAWDGVLRAEVADAGSVLPQVRHMSEEEECGRGLLLVEALSRDWGVEHTGEGKAVWFELDARDRTAEQLG</sequence>
<dbReference type="SUPFAM" id="SSF55874">
    <property type="entry name" value="ATPase domain of HSP90 chaperone/DNA topoisomerase II/histidine kinase"/>
    <property type="match status" value="1"/>
</dbReference>
<dbReference type="Pfam" id="PF13581">
    <property type="entry name" value="HATPase_c_2"/>
    <property type="match status" value="1"/>
</dbReference>
<accession>A0ABW6VMA5</accession>
<dbReference type="CDD" id="cd16936">
    <property type="entry name" value="HATPase_RsbW-like"/>
    <property type="match status" value="1"/>
</dbReference>
<proteinExistence type="predicted"/>
<dbReference type="PANTHER" id="PTHR35526:SF3">
    <property type="entry name" value="ANTI-SIGMA-F FACTOR RSBW"/>
    <property type="match status" value="1"/>
</dbReference>
<evidence type="ECO:0000313" key="4">
    <source>
        <dbReference type="Proteomes" id="UP001602119"/>
    </source>
</evidence>
<evidence type="ECO:0000256" key="1">
    <source>
        <dbReference type="ARBA" id="ARBA00022527"/>
    </source>
</evidence>
<keyword evidence="1" id="KW-0723">Serine/threonine-protein kinase</keyword>